<evidence type="ECO:0000313" key="7">
    <source>
        <dbReference type="EMBL" id="KAH7130650.1"/>
    </source>
</evidence>
<dbReference type="PROSITE" id="PS00463">
    <property type="entry name" value="ZN2_CY6_FUNGAL_1"/>
    <property type="match status" value="1"/>
</dbReference>
<dbReference type="OrthoDB" id="5069333at2759"/>
<dbReference type="InterPro" id="IPR046670">
    <property type="entry name" value="DUF6540"/>
</dbReference>
<proteinExistence type="predicted"/>
<keyword evidence="3" id="KW-0804">Transcription</keyword>
<dbReference type="GO" id="GO:0008270">
    <property type="term" value="F:zinc ion binding"/>
    <property type="evidence" value="ECO:0007669"/>
    <property type="project" value="InterPro"/>
</dbReference>
<dbReference type="GO" id="GO:0005634">
    <property type="term" value="C:nucleus"/>
    <property type="evidence" value="ECO:0007669"/>
    <property type="project" value="TreeGrafter"/>
</dbReference>
<dbReference type="GO" id="GO:0045944">
    <property type="term" value="P:positive regulation of transcription by RNA polymerase II"/>
    <property type="evidence" value="ECO:0007669"/>
    <property type="project" value="TreeGrafter"/>
</dbReference>
<keyword evidence="4" id="KW-0539">Nucleus</keyword>
<evidence type="ECO:0000256" key="3">
    <source>
        <dbReference type="ARBA" id="ARBA00023163"/>
    </source>
</evidence>
<dbReference type="AlphaFoldDB" id="A0A9P9E2B1"/>
<feature type="compositionally biased region" description="Low complexity" evidence="5">
    <location>
        <begin position="134"/>
        <end position="166"/>
    </location>
</feature>
<feature type="compositionally biased region" description="Low complexity" evidence="5">
    <location>
        <begin position="115"/>
        <end position="127"/>
    </location>
</feature>
<accession>A0A9P9E2B1</accession>
<reference evidence="7" key="1">
    <citation type="journal article" date="2021" name="Nat. Commun.">
        <title>Genetic determinants of endophytism in the Arabidopsis root mycobiome.</title>
        <authorList>
            <person name="Mesny F."/>
            <person name="Miyauchi S."/>
            <person name="Thiergart T."/>
            <person name="Pickel B."/>
            <person name="Atanasova L."/>
            <person name="Karlsson M."/>
            <person name="Huettel B."/>
            <person name="Barry K.W."/>
            <person name="Haridas S."/>
            <person name="Chen C."/>
            <person name="Bauer D."/>
            <person name="Andreopoulos W."/>
            <person name="Pangilinan J."/>
            <person name="LaButti K."/>
            <person name="Riley R."/>
            <person name="Lipzen A."/>
            <person name="Clum A."/>
            <person name="Drula E."/>
            <person name="Henrissat B."/>
            <person name="Kohler A."/>
            <person name="Grigoriev I.V."/>
            <person name="Martin F.M."/>
            <person name="Hacquard S."/>
        </authorList>
    </citation>
    <scope>NUCLEOTIDE SEQUENCE</scope>
    <source>
        <strain evidence="7">MPI-CAGE-CH-0243</strain>
    </source>
</reference>
<feature type="domain" description="Zn(2)-C6 fungal-type" evidence="6">
    <location>
        <begin position="18"/>
        <end position="48"/>
    </location>
</feature>
<organism evidence="7 8">
    <name type="scientific">Dendryphion nanum</name>
    <dbReference type="NCBI Taxonomy" id="256645"/>
    <lineage>
        <taxon>Eukaryota</taxon>
        <taxon>Fungi</taxon>
        <taxon>Dikarya</taxon>
        <taxon>Ascomycota</taxon>
        <taxon>Pezizomycotina</taxon>
        <taxon>Dothideomycetes</taxon>
        <taxon>Pleosporomycetidae</taxon>
        <taxon>Pleosporales</taxon>
        <taxon>Torulaceae</taxon>
        <taxon>Dendryphion</taxon>
    </lineage>
</organism>
<dbReference type="GO" id="GO:0000981">
    <property type="term" value="F:DNA-binding transcription factor activity, RNA polymerase II-specific"/>
    <property type="evidence" value="ECO:0007669"/>
    <property type="project" value="InterPro"/>
</dbReference>
<evidence type="ECO:0000256" key="1">
    <source>
        <dbReference type="ARBA" id="ARBA00023015"/>
    </source>
</evidence>
<dbReference type="CDD" id="cd00067">
    <property type="entry name" value="GAL4"/>
    <property type="match status" value="1"/>
</dbReference>
<dbReference type="InterPro" id="IPR001138">
    <property type="entry name" value="Zn2Cys6_DnaBD"/>
</dbReference>
<dbReference type="PANTHER" id="PTHR31069">
    <property type="entry name" value="OLEATE-ACTIVATED TRANSCRIPTION FACTOR 1-RELATED"/>
    <property type="match status" value="1"/>
</dbReference>
<protein>
    <recommendedName>
        <fullName evidence="6">Zn(2)-C6 fungal-type domain-containing protein</fullName>
    </recommendedName>
</protein>
<dbReference type="Gene3D" id="4.10.240.10">
    <property type="entry name" value="Zn(2)-C6 fungal-type DNA-binding domain"/>
    <property type="match status" value="1"/>
</dbReference>
<dbReference type="Pfam" id="PF20174">
    <property type="entry name" value="DUF6540"/>
    <property type="match status" value="1"/>
</dbReference>
<feature type="compositionally biased region" description="Low complexity" evidence="5">
    <location>
        <begin position="92"/>
        <end position="103"/>
    </location>
</feature>
<dbReference type="PROSITE" id="PS50048">
    <property type="entry name" value="ZN2_CY6_FUNGAL_2"/>
    <property type="match status" value="1"/>
</dbReference>
<dbReference type="Proteomes" id="UP000700596">
    <property type="component" value="Unassembled WGS sequence"/>
</dbReference>
<keyword evidence="1" id="KW-0805">Transcription regulation</keyword>
<evidence type="ECO:0000256" key="2">
    <source>
        <dbReference type="ARBA" id="ARBA00023125"/>
    </source>
</evidence>
<dbReference type="SMART" id="SM00066">
    <property type="entry name" value="GAL4"/>
    <property type="match status" value="1"/>
</dbReference>
<evidence type="ECO:0000259" key="6">
    <source>
        <dbReference type="PROSITE" id="PS50048"/>
    </source>
</evidence>
<sequence length="331" mass="36879">MDPQFASPQPQKEPKHIACARCRERKVKCDGTKPSCRRCLRHGQTCQYTRGKKQQSKVLPKTIKYTPRSSPSYPTTTQTSTPSSPPMIYHQPPLSLPLYEPPLTITPAPQTQLLPTSRSPSPYYSTPQTPPSWPSTHLSPYQYPPSSSSSSSSSPSYSSSSSTSSSSSSYAYSLPFSMQQAYTAGDQIPLTSSPNTWLEVTDTAMGTWGEELVNWGYCYDQLIFEALGSTGQVFRYHSRSVDMDKSKSEKQRIHIGHIEADVWPEIPSLLSGVPVSTQTGWNCQNWVTQAIDALKKEHYLEENDLGILIEVYLLKGLGHVTCSWVKEGVRM</sequence>
<dbReference type="SUPFAM" id="SSF57701">
    <property type="entry name" value="Zn2/Cys6 DNA-binding domain"/>
    <property type="match status" value="1"/>
</dbReference>
<feature type="region of interest" description="Disordered" evidence="5">
    <location>
        <begin position="47"/>
        <end position="166"/>
    </location>
</feature>
<evidence type="ECO:0000256" key="4">
    <source>
        <dbReference type="ARBA" id="ARBA00023242"/>
    </source>
</evidence>
<evidence type="ECO:0000256" key="5">
    <source>
        <dbReference type="SAM" id="MobiDB-lite"/>
    </source>
</evidence>
<comment type="caution">
    <text evidence="7">The sequence shown here is derived from an EMBL/GenBank/DDBJ whole genome shotgun (WGS) entry which is preliminary data.</text>
</comment>
<dbReference type="InterPro" id="IPR036864">
    <property type="entry name" value="Zn2-C6_fun-type_DNA-bd_sf"/>
</dbReference>
<gene>
    <name evidence="7" type="ORF">B0J11DRAFT_504411</name>
</gene>
<keyword evidence="2" id="KW-0238">DNA-binding</keyword>
<evidence type="ECO:0000313" key="8">
    <source>
        <dbReference type="Proteomes" id="UP000700596"/>
    </source>
</evidence>
<keyword evidence="8" id="KW-1185">Reference proteome</keyword>
<feature type="compositionally biased region" description="Low complexity" evidence="5">
    <location>
        <begin position="66"/>
        <end position="82"/>
    </location>
</feature>
<dbReference type="InterPro" id="IPR050675">
    <property type="entry name" value="OAF3"/>
</dbReference>
<dbReference type="Pfam" id="PF00172">
    <property type="entry name" value="Zn_clus"/>
    <property type="match status" value="1"/>
</dbReference>
<dbReference type="EMBL" id="JAGMWT010000004">
    <property type="protein sequence ID" value="KAH7130650.1"/>
    <property type="molecule type" value="Genomic_DNA"/>
</dbReference>
<name>A0A9P9E2B1_9PLEO</name>
<dbReference type="PANTHER" id="PTHR31069:SF12">
    <property type="entry name" value="TRANSCRIPTION FACTOR DOMAIN-CONTAINING PROTEIN"/>
    <property type="match status" value="1"/>
</dbReference>
<dbReference type="GO" id="GO:0000978">
    <property type="term" value="F:RNA polymerase II cis-regulatory region sequence-specific DNA binding"/>
    <property type="evidence" value="ECO:0007669"/>
    <property type="project" value="TreeGrafter"/>
</dbReference>